<evidence type="ECO:0000256" key="9">
    <source>
        <dbReference type="ARBA" id="ARBA00034920"/>
    </source>
</evidence>
<keyword evidence="5" id="KW-0378">Hydrolase</keyword>
<dbReference type="PROSITE" id="PS00674">
    <property type="entry name" value="AAA"/>
    <property type="match status" value="1"/>
</dbReference>
<evidence type="ECO:0000256" key="6">
    <source>
        <dbReference type="ARBA" id="ARBA00022840"/>
    </source>
</evidence>
<evidence type="ECO:0000256" key="1">
    <source>
        <dbReference type="ARBA" id="ARBA00004370"/>
    </source>
</evidence>
<gene>
    <name evidence="12" type="ORF">PSYICH_LOCUS7940</name>
</gene>
<dbReference type="OrthoDB" id="2187at2759"/>
<dbReference type="GO" id="GO:0005829">
    <property type="term" value="C:cytosol"/>
    <property type="evidence" value="ECO:0007669"/>
    <property type="project" value="TreeGrafter"/>
</dbReference>
<dbReference type="Gene3D" id="1.10.8.60">
    <property type="match status" value="2"/>
</dbReference>
<dbReference type="FunFam" id="3.40.50.300:FF:000109">
    <property type="entry name" value="Peroxisomal biogenesis factor 6"/>
    <property type="match status" value="1"/>
</dbReference>
<keyword evidence="3" id="KW-0962">Peroxisome biogenesis</keyword>
<dbReference type="GO" id="GO:0016887">
    <property type="term" value="F:ATP hydrolysis activity"/>
    <property type="evidence" value="ECO:0007669"/>
    <property type="project" value="InterPro"/>
</dbReference>
<comment type="catalytic activity">
    <reaction evidence="10">
        <text>ATP + H2O = ADP + phosphate + H(+)</text>
        <dbReference type="Rhea" id="RHEA:13065"/>
        <dbReference type="ChEBI" id="CHEBI:15377"/>
        <dbReference type="ChEBI" id="CHEBI:15378"/>
        <dbReference type="ChEBI" id="CHEBI:30616"/>
        <dbReference type="ChEBI" id="CHEBI:43474"/>
        <dbReference type="ChEBI" id="CHEBI:456216"/>
    </reaction>
    <physiologicalReaction direction="left-to-right" evidence="10">
        <dbReference type="Rhea" id="RHEA:13066"/>
    </physiologicalReaction>
</comment>
<dbReference type="AlphaFoldDB" id="A0A9P0CWN1"/>
<evidence type="ECO:0000256" key="2">
    <source>
        <dbReference type="ARBA" id="ARBA00006914"/>
    </source>
</evidence>
<dbReference type="PANTHER" id="PTHR23077">
    <property type="entry name" value="AAA-FAMILY ATPASE"/>
    <property type="match status" value="1"/>
</dbReference>
<evidence type="ECO:0000256" key="4">
    <source>
        <dbReference type="ARBA" id="ARBA00022741"/>
    </source>
</evidence>
<dbReference type="InterPro" id="IPR003959">
    <property type="entry name" value="ATPase_AAA_core"/>
</dbReference>
<evidence type="ECO:0000256" key="8">
    <source>
        <dbReference type="ARBA" id="ARBA00034811"/>
    </source>
</evidence>
<keyword evidence="13" id="KW-1185">Reference proteome</keyword>
<evidence type="ECO:0000259" key="11">
    <source>
        <dbReference type="SMART" id="SM00382"/>
    </source>
</evidence>
<sequence>MEIEDKEIKILFTALKILYPKYHPFWFIFYMYIWYLRTIKRQLKCNVQPVSIDFITKNINGKHLFKDLNHTVVVHPENIYLSDKVLKLYCDKSKNFTIVYPIADSRCKKNELLVSDTFYLNLLNLNLINNLRLLNYNINCLKFADEINISLVSSPFDINNSLSDSIIERFFKTPKLVRRGDLIEINIKYSAEEIYYLNSKINNVHSVFYKCNKVIYKNEEVTGTFCCVIGETAVKQGINIQRFLPKKTMKFIPKNDEFFKQLPIVPYGLQKYFEDIQIAVKPFLRKAKLPLKPAFLLVGNVGSGKELLIAALADHLGMHYYKIDNFELMANVYAQNETKLHNAFFNAKMAAPCIISMHNFENFGKNNDGQYDERIMGNFADELEKLIDKNDFPVILFCCASQKNVPYDLQKLFLETFEINAPTEKQREENLKWICEHRSLEFVVSFSEIASRTHGFFYADLKALVYYAERNSEKNDADFEKTVTNDNFFTAIDYMQKNYNESIGAPKVPKVLWSDVGGLSDVKEEIIKTINLPLKHPDLFKKTGLKRSGILLFGPPGTGKTLIAKAVATECSLCFLSVKGPELLNMYVGQSEQNIREVFKRAREASPCIIFFDELDSLAPNRGLSGDSGGVMDRVVSQLLAEMDGLNDESVTIFIVGATNRPDLIDPALLRPGRFDKLLYIGPCTDDISKISVLKALTNKFKLDKDVNFEEVLKVCPNNITGADFYGICSNAWLSAVRRLIQEIENGIFSSELVTSENVIVNFKDFKDAMVDVKPSISSKDLLYFDKLKQELCSNF</sequence>
<keyword evidence="4" id="KW-0547">Nucleotide-binding</keyword>
<reference evidence="12" key="1">
    <citation type="submission" date="2022-01" db="EMBL/GenBank/DDBJ databases">
        <authorList>
            <person name="King R."/>
        </authorList>
    </citation>
    <scope>NUCLEOTIDE SEQUENCE</scope>
</reference>
<evidence type="ECO:0000256" key="5">
    <source>
        <dbReference type="ARBA" id="ARBA00022801"/>
    </source>
</evidence>
<accession>A0A9P0CWN1</accession>
<keyword evidence="7" id="KW-0472">Membrane</keyword>
<dbReference type="CDD" id="cd19527">
    <property type="entry name" value="RecA-like_PEX6_r2"/>
    <property type="match status" value="1"/>
</dbReference>
<feature type="domain" description="AAA+ ATPase" evidence="11">
    <location>
        <begin position="546"/>
        <end position="685"/>
    </location>
</feature>
<evidence type="ECO:0000256" key="10">
    <source>
        <dbReference type="ARBA" id="ARBA00048778"/>
    </source>
</evidence>
<name>A0A9P0CWN1_9CUCU</name>
<dbReference type="InterPro" id="IPR047533">
    <property type="entry name" value="RecA-like_PEX6_r2"/>
</dbReference>
<dbReference type="GO" id="GO:0016558">
    <property type="term" value="P:protein import into peroxisome matrix"/>
    <property type="evidence" value="ECO:0007669"/>
    <property type="project" value="TreeGrafter"/>
</dbReference>
<dbReference type="InterPro" id="IPR050168">
    <property type="entry name" value="AAA_ATPase_domain"/>
</dbReference>
<dbReference type="PANTHER" id="PTHR23077:SF9">
    <property type="entry name" value="PEROXISOMAL ATPASE PEX6"/>
    <property type="match status" value="1"/>
</dbReference>
<dbReference type="SMART" id="SM00382">
    <property type="entry name" value="AAA"/>
    <property type="match status" value="2"/>
</dbReference>
<comment type="similarity">
    <text evidence="2">Belongs to the AAA ATPase family.</text>
</comment>
<dbReference type="InterPro" id="IPR003593">
    <property type="entry name" value="AAA+_ATPase"/>
</dbReference>
<dbReference type="Pfam" id="PF00004">
    <property type="entry name" value="AAA"/>
    <property type="match status" value="2"/>
</dbReference>
<dbReference type="EMBL" id="OV651832">
    <property type="protein sequence ID" value="CAH1107215.1"/>
    <property type="molecule type" value="Genomic_DNA"/>
</dbReference>
<proteinExistence type="inferred from homology"/>
<dbReference type="GO" id="GO:0005524">
    <property type="term" value="F:ATP binding"/>
    <property type="evidence" value="ECO:0007669"/>
    <property type="project" value="UniProtKB-KW"/>
</dbReference>
<dbReference type="SUPFAM" id="SSF52540">
    <property type="entry name" value="P-loop containing nucleoside triphosphate hydrolases"/>
    <property type="match status" value="2"/>
</dbReference>
<evidence type="ECO:0000256" key="7">
    <source>
        <dbReference type="ARBA" id="ARBA00023136"/>
    </source>
</evidence>
<feature type="domain" description="AAA+ ATPase" evidence="11">
    <location>
        <begin position="291"/>
        <end position="425"/>
    </location>
</feature>
<comment type="subcellular location">
    <subcellularLocation>
        <location evidence="1">Membrane</location>
    </subcellularLocation>
</comment>
<dbReference type="GO" id="GO:0005778">
    <property type="term" value="C:peroxisomal membrane"/>
    <property type="evidence" value="ECO:0007669"/>
    <property type="project" value="TreeGrafter"/>
</dbReference>
<keyword evidence="6" id="KW-0067">ATP-binding</keyword>
<evidence type="ECO:0000256" key="3">
    <source>
        <dbReference type="ARBA" id="ARBA00022593"/>
    </source>
</evidence>
<dbReference type="InterPro" id="IPR003960">
    <property type="entry name" value="ATPase_AAA_CS"/>
</dbReference>
<dbReference type="InterPro" id="IPR027417">
    <property type="entry name" value="P-loop_NTPase"/>
</dbReference>
<dbReference type="Proteomes" id="UP001153636">
    <property type="component" value="Chromosome 20"/>
</dbReference>
<organism evidence="12 13">
    <name type="scientific">Psylliodes chrysocephalus</name>
    <dbReference type="NCBI Taxonomy" id="3402493"/>
    <lineage>
        <taxon>Eukaryota</taxon>
        <taxon>Metazoa</taxon>
        <taxon>Ecdysozoa</taxon>
        <taxon>Arthropoda</taxon>
        <taxon>Hexapoda</taxon>
        <taxon>Insecta</taxon>
        <taxon>Pterygota</taxon>
        <taxon>Neoptera</taxon>
        <taxon>Endopterygota</taxon>
        <taxon>Coleoptera</taxon>
        <taxon>Polyphaga</taxon>
        <taxon>Cucujiformia</taxon>
        <taxon>Chrysomeloidea</taxon>
        <taxon>Chrysomelidae</taxon>
        <taxon>Galerucinae</taxon>
        <taxon>Alticini</taxon>
        <taxon>Psylliodes</taxon>
    </lineage>
</organism>
<dbReference type="Gene3D" id="3.40.50.300">
    <property type="entry name" value="P-loop containing nucleotide triphosphate hydrolases"/>
    <property type="match status" value="2"/>
</dbReference>
<evidence type="ECO:0000313" key="13">
    <source>
        <dbReference type="Proteomes" id="UP001153636"/>
    </source>
</evidence>
<evidence type="ECO:0000313" key="12">
    <source>
        <dbReference type="EMBL" id="CAH1107215.1"/>
    </source>
</evidence>
<protein>
    <recommendedName>
        <fullName evidence="8">Peroxisomal ATPase PEX6</fullName>
    </recommendedName>
    <alternativeName>
        <fullName evidence="9">Peroxin-6</fullName>
    </alternativeName>
</protein>